<protein>
    <recommendedName>
        <fullName evidence="8">EndoU domain-containing protein</fullName>
    </recommendedName>
</protein>
<evidence type="ECO:0000313" key="10">
    <source>
        <dbReference type="Proteomes" id="UP000708208"/>
    </source>
</evidence>
<dbReference type="GO" id="GO:0003723">
    <property type="term" value="F:RNA binding"/>
    <property type="evidence" value="ECO:0007669"/>
    <property type="project" value="UniProtKB-UniRule"/>
</dbReference>
<dbReference type="EMBL" id="CAJVCH010011889">
    <property type="protein sequence ID" value="CAG7671994.1"/>
    <property type="molecule type" value="Genomic_DNA"/>
</dbReference>
<dbReference type="InterPro" id="IPR039787">
    <property type="entry name" value="ENDOU"/>
</dbReference>
<feature type="non-terminal residue" evidence="9">
    <location>
        <position position="1"/>
    </location>
</feature>
<name>A0A8J2J0Q0_9HEXA</name>
<dbReference type="InterPro" id="IPR018998">
    <property type="entry name" value="EndoU_C"/>
</dbReference>
<reference evidence="9" key="1">
    <citation type="submission" date="2021-06" db="EMBL/GenBank/DDBJ databases">
        <authorList>
            <person name="Hodson N. C."/>
            <person name="Mongue J. A."/>
            <person name="Jaron S. K."/>
        </authorList>
    </citation>
    <scope>NUCLEOTIDE SEQUENCE</scope>
</reference>
<dbReference type="PROSITE" id="PS51959">
    <property type="entry name" value="ENDOU"/>
    <property type="match status" value="1"/>
</dbReference>
<dbReference type="OrthoDB" id="430326at2759"/>
<keyword evidence="10" id="KW-1185">Reference proteome</keyword>
<dbReference type="GO" id="GO:0046872">
    <property type="term" value="F:metal ion binding"/>
    <property type="evidence" value="ECO:0007669"/>
    <property type="project" value="UniProtKB-UniRule"/>
</dbReference>
<dbReference type="GO" id="GO:0016829">
    <property type="term" value="F:lyase activity"/>
    <property type="evidence" value="ECO:0007669"/>
    <property type="project" value="UniProtKB-KW"/>
</dbReference>
<keyword evidence="7" id="KW-0464">Manganese</keyword>
<dbReference type="Proteomes" id="UP000708208">
    <property type="component" value="Unassembled WGS sequence"/>
</dbReference>
<evidence type="ECO:0000256" key="2">
    <source>
        <dbReference type="ARBA" id="ARBA00022722"/>
    </source>
</evidence>
<keyword evidence="5 7" id="KW-0694">RNA-binding</keyword>
<dbReference type="GO" id="GO:0016787">
    <property type="term" value="F:hydrolase activity"/>
    <property type="evidence" value="ECO:0007669"/>
    <property type="project" value="UniProtKB-KW"/>
</dbReference>
<keyword evidence="4 7" id="KW-0255">Endonuclease</keyword>
<evidence type="ECO:0000256" key="1">
    <source>
        <dbReference type="ARBA" id="ARBA00001936"/>
    </source>
</evidence>
<evidence type="ECO:0000259" key="8">
    <source>
        <dbReference type="PROSITE" id="PS51959"/>
    </source>
</evidence>
<comment type="caution">
    <text evidence="9">The sequence shown here is derived from an EMBL/GenBank/DDBJ whole genome shotgun (WGS) entry which is preliminary data.</text>
</comment>
<gene>
    <name evidence="9" type="ORF">AFUS01_LOCUS2096</name>
</gene>
<dbReference type="GO" id="GO:0004521">
    <property type="term" value="F:RNA endonuclease activity"/>
    <property type="evidence" value="ECO:0007669"/>
    <property type="project" value="UniProtKB-UniRule"/>
</dbReference>
<sequence>MDWQRLEGIENVQKFLHFILESLARVSPDTLKNLTGSLFLLESENDAREWVTVDLQGHKKKGQDLAPNHLLDIHNVTYQHKTIQLLQRLYDNYSPDVNEEEVLTKEERQEEWDFLNAVMATPVFQKARE</sequence>
<dbReference type="PANTHER" id="PTHR12439">
    <property type="entry name" value="PLACENTAL PROTEIN 11-RELATED"/>
    <property type="match status" value="1"/>
</dbReference>
<keyword evidence="2 7" id="KW-0540">Nuclease</keyword>
<keyword evidence="6" id="KW-0456">Lyase</keyword>
<comment type="cofactor">
    <cofactor evidence="1 7">
        <name>Mn(2+)</name>
        <dbReference type="ChEBI" id="CHEBI:29035"/>
    </cofactor>
</comment>
<keyword evidence="7" id="KW-0378">Hydrolase</keyword>
<evidence type="ECO:0000256" key="5">
    <source>
        <dbReference type="ARBA" id="ARBA00022884"/>
    </source>
</evidence>
<accession>A0A8J2J0Q0</accession>
<evidence type="ECO:0000256" key="7">
    <source>
        <dbReference type="RuleBase" id="RU367085"/>
    </source>
</evidence>
<feature type="domain" description="EndoU" evidence="8">
    <location>
        <begin position="27"/>
        <end position="129"/>
    </location>
</feature>
<dbReference type="AlphaFoldDB" id="A0A8J2J0Q0"/>
<evidence type="ECO:0000256" key="6">
    <source>
        <dbReference type="ARBA" id="ARBA00023239"/>
    </source>
</evidence>
<evidence type="ECO:0000256" key="3">
    <source>
        <dbReference type="ARBA" id="ARBA00022723"/>
    </source>
</evidence>
<keyword evidence="3 7" id="KW-0479">Metal-binding</keyword>
<organism evidence="9 10">
    <name type="scientific">Allacma fusca</name>
    <dbReference type="NCBI Taxonomy" id="39272"/>
    <lineage>
        <taxon>Eukaryota</taxon>
        <taxon>Metazoa</taxon>
        <taxon>Ecdysozoa</taxon>
        <taxon>Arthropoda</taxon>
        <taxon>Hexapoda</taxon>
        <taxon>Collembola</taxon>
        <taxon>Symphypleona</taxon>
        <taxon>Sminthuridae</taxon>
        <taxon>Allacma</taxon>
    </lineage>
</organism>
<evidence type="ECO:0000313" key="9">
    <source>
        <dbReference type="EMBL" id="CAG7671994.1"/>
    </source>
</evidence>
<dbReference type="PANTHER" id="PTHR12439:SF42">
    <property type="entry name" value="ENDORIBONUCLEASE-RELATED"/>
    <property type="match status" value="1"/>
</dbReference>
<evidence type="ECO:0000256" key="4">
    <source>
        <dbReference type="ARBA" id="ARBA00022759"/>
    </source>
</evidence>
<comment type="similarity">
    <text evidence="7">Belongs to the ENDOU family.</text>
</comment>
<comment type="subunit">
    <text evidence="7">Monomer.</text>
</comment>
<proteinExistence type="inferred from homology"/>
<dbReference type="Pfam" id="PF09412">
    <property type="entry name" value="XendoU"/>
    <property type="match status" value="1"/>
</dbReference>